<name>A0A4P7GLM2_9ACTN</name>
<evidence type="ECO:0000313" key="2">
    <source>
        <dbReference type="EMBL" id="QBR92769.1"/>
    </source>
</evidence>
<dbReference type="Pfam" id="PF00027">
    <property type="entry name" value="cNMP_binding"/>
    <property type="match status" value="1"/>
</dbReference>
<dbReference type="PROSITE" id="PS00889">
    <property type="entry name" value="CNMP_BINDING_2"/>
    <property type="match status" value="1"/>
</dbReference>
<dbReference type="InterPro" id="IPR014710">
    <property type="entry name" value="RmlC-like_jellyroll"/>
</dbReference>
<sequence length="122" mass="13630">MTIFDDLSDREIDTIKNTGTHVTLPADWSPIWEKTPADKAYIIVSGEASVRRRGEEIARLGEGDIFGESAIVNHALRSASIVTLTKLELIHFSREQVNRLREEIPAFGRALDRVAQDRLGTS</sequence>
<keyword evidence="3" id="KW-1185">Reference proteome</keyword>
<dbReference type="KEGG" id="noy:EXE57_11170"/>
<dbReference type="EMBL" id="CP038267">
    <property type="protein sequence ID" value="QBR92769.1"/>
    <property type="molecule type" value="Genomic_DNA"/>
</dbReference>
<dbReference type="OrthoDB" id="4619743at2"/>
<protein>
    <submittedName>
        <fullName evidence="2">Cyclic nucleotide-binding domain-containing protein</fullName>
    </submittedName>
</protein>
<organism evidence="2 3">
    <name type="scientific">Nocardioides euryhalodurans</name>
    <dbReference type="NCBI Taxonomy" id="2518370"/>
    <lineage>
        <taxon>Bacteria</taxon>
        <taxon>Bacillati</taxon>
        <taxon>Actinomycetota</taxon>
        <taxon>Actinomycetes</taxon>
        <taxon>Propionibacteriales</taxon>
        <taxon>Nocardioidaceae</taxon>
        <taxon>Nocardioides</taxon>
    </lineage>
</organism>
<evidence type="ECO:0000313" key="3">
    <source>
        <dbReference type="Proteomes" id="UP000294894"/>
    </source>
</evidence>
<reference evidence="2 3" key="1">
    <citation type="submission" date="2019-03" db="EMBL/GenBank/DDBJ databases">
        <title>Three New Species of Nocardioides, Nocardioides euryhalodurans sp. nov., Nocardioides seonyuensis sp. nov. and Nocardioides eburneoflavus sp. nov., Iolated from Soil.</title>
        <authorList>
            <person name="Roh S.G."/>
            <person name="Lee C."/>
            <person name="Kim M.-K."/>
            <person name="Kim S.B."/>
        </authorList>
    </citation>
    <scope>NUCLEOTIDE SEQUENCE [LARGE SCALE GENOMIC DNA]</scope>
    <source>
        <strain evidence="2 3">MMS17-SY117</strain>
    </source>
</reference>
<dbReference type="AlphaFoldDB" id="A0A4P7GLM2"/>
<accession>A0A4P7GLM2</accession>
<dbReference type="PROSITE" id="PS50042">
    <property type="entry name" value="CNMP_BINDING_3"/>
    <property type="match status" value="1"/>
</dbReference>
<dbReference type="InterPro" id="IPR018488">
    <property type="entry name" value="cNMP-bd_CS"/>
</dbReference>
<dbReference type="SMART" id="SM00100">
    <property type="entry name" value="cNMP"/>
    <property type="match status" value="1"/>
</dbReference>
<proteinExistence type="predicted"/>
<dbReference type="SUPFAM" id="SSF51206">
    <property type="entry name" value="cAMP-binding domain-like"/>
    <property type="match status" value="1"/>
</dbReference>
<evidence type="ECO:0000259" key="1">
    <source>
        <dbReference type="PROSITE" id="PS50042"/>
    </source>
</evidence>
<feature type="domain" description="Cyclic nucleotide-binding" evidence="1">
    <location>
        <begin position="3"/>
        <end position="100"/>
    </location>
</feature>
<dbReference type="CDD" id="cd00038">
    <property type="entry name" value="CAP_ED"/>
    <property type="match status" value="1"/>
</dbReference>
<dbReference type="InterPro" id="IPR000595">
    <property type="entry name" value="cNMP-bd_dom"/>
</dbReference>
<dbReference type="Proteomes" id="UP000294894">
    <property type="component" value="Chromosome"/>
</dbReference>
<dbReference type="RefSeq" id="WP_135077514.1">
    <property type="nucleotide sequence ID" value="NZ_CP038267.1"/>
</dbReference>
<dbReference type="InterPro" id="IPR018490">
    <property type="entry name" value="cNMP-bd_dom_sf"/>
</dbReference>
<dbReference type="Gene3D" id="2.60.120.10">
    <property type="entry name" value="Jelly Rolls"/>
    <property type="match status" value="1"/>
</dbReference>
<gene>
    <name evidence="2" type="ORF">EXE57_11170</name>
</gene>